<dbReference type="Pfam" id="PF00881">
    <property type="entry name" value="Nitroreductase"/>
    <property type="match status" value="1"/>
</dbReference>
<dbReference type="PROSITE" id="PS51379">
    <property type="entry name" value="4FE4S_FER_2"/>
    <property type="match status" value="2"/>
</dbReference>
<gene>
    <name evidence="7" type="ORF">Metli_2122</name>
</gene>
<keyword evidence="5" id="KW-0560">Oxidoreductase</keyword>
<dbReference type="InterPro" id="IPR017896">
    <property type="entry name" value="4Fe4S_Fe-S-bd"/>
</dbReference>
<evidence type="ECO:0000313" key="7">
    <source>
        <dbReference type="EMBL" id="EJG08063.1"/>
    </source>
</evidence>
<dbReference type="PANTHER" id="PTHR43673:SF2">
    <property type="entry name" value="NITROREDUCTASE"/>
    <property type="match status" value="1"/>
</dbReference>
<keyword evidence="3" id="KW-0285">Flavoprotein</keyword>
<comment type="similarity">
    <text evidence="2">Belongs to the nitroreductase family.</text>
</comment>
<evidence type="ECO:0000256" key="1">
    <source>
        <dbReference type="ARBA" id="ARBA00001917"/>
    </source>
</evidence>
<dbReference type="Gene3D" id="3.30.70.20">
    <property type="match status" value="1"/>
</dbReference>
<dbReference type="OrthoDB" id="51316at2157"/>
<dbReference type="Gene3D" id="3.40.109.10">
    <property type="entry name" value="NADH Oxidase"/>
    <property type="match status" value="1"/>
</dbReference>
<protein>
    <submittedName>
        <fullName evidence="7">Nitroreductase</fullName>
    </submittedName>
</protein>
<keyword evidence="8" id="KW-1185">Reference proteome</keyword>
<dbReference type="RefSeq" id="WP_004040232.1">
    <property type="nucleotide sequence ID" value="NZ_CM001555.1"/>
</dbReference>
<dbReference type="SUPFAM" id="SSF55469">
    <property type="entry name" value="FMN-dependent nitroreductase-like"/>
    <property type="match status" value="1"/>
</dbReference>
<dbReference type="PANTHER" id="PTHR43673">
    <property type="entry name" value="NAD(P)H NITROREDUCTASE YDGI-RELATED"/>
    <property type="match status" value="1"/>
</dbReference>
<evidence type="ECO:0000256" key="2">
    <source>
        <dbReference type="ARBA" id="ARBA00007118"/>
    </source>
</evidence>
<feature type="domain" description="4Fe-4S ferredoxin-type" evidence="6">
    <location>
        <begin position="2"/>
        <end position="31"/>
    </location>
</feature>
<dbReference type="Pfam" id="PF13187">
    <property type="entry name" value="Fer4_9"/>
    <property type="match status" value="1"/>
</dbReference>
<dbReference type="AlphaFoldDB" id="J1ASM7"/>
<proteinExistence type="inferred from homology"/>
<dbReference type="PROSITE" id="PS00198">
    <property type="entry name" value="4FE4S_FER_1"/>
    <property type="match status" value="2"/>
</dbReference>
<dbReference type="CDD" id="cd02143">
    <property type="entry name" value="nitroreductase_FeS-like"/>
    <property type="match status" value="1"/>
</dbReference>
<dbReference type="STRING" id="28892.Metli_2122"/>
<dbReference type="PATRIC" id="fig|28892.9.peg.2295"/>
<dbReference type="EMBL" id="CM001555">
    <property type="protein sequence ID" value="EJG08063.1"/>
    <property type="molecule type" value="Genomic_DNA"/>
</dbReference>
<evidence type="ECO:0000256" key="3">
    <source>
        <dbReference type="ARBA" id="ARBA00022630"/>
    </source>
</evidence>
<dbReference type="Proteomes" id="UP000005095">
    <property type="component" value="Chromosome"/>
</dbReference>
<feature type="domain" description="4Fe-4S ferredoxin-type" evidence="6">
    <location>
        <begin position="36"/>
        <end position="65"/>
    </location>
</feature>
<dbReference type="SUPFAM" id="SSF54862">
    <property type="entry name" value="4Fe-4S ferredoxins"/>
    <property type="match status" value="1"/>
</dbReference>
<dbReference type="HOGENOM" id="CLU_070764_2_0_2"/>
<dbReference type="InterPro" id="IPR017900">
    <property type="entry name" value="4Fe4S_Fe_S_CS"/>
</dbReference>
<dbReference type="GO" id="GO:0016491">
    <property type="term" value="F:oxidoreductase activity"/>
    <property type="evidence" value="ECO:0007669"/>
    <property type="project" value="UniProtKB-KW"/>
</dbReference>
<dbReference type="InterPro" id="IPR029479">
    <property type="entry name" value="Nitroreductase"/>
</dbReference>
<evidence type="ECO:0000313" key="8">
    <source>
        <dbReference type="Proteomes" id="UP000005095"/>
    </source>
</evidence>
<evidence type="ECO:0000256" key="4">
    <source>
        <dbReference type="ARBA" id="ARBA00022643"/>
    </source>
</evidence>
<name>J1ASM7_9EURY</name>
<organism evidence="7 8">
    <name type="scientific">Methanofollis liminatans DSM 4140</name>
    <dbReference type="NCBI Taxonomy" id="28892"/>
    <lineage>
        <taxon>Archaea</taxon>
        <taxon>Methanobacteriati</taxon>
        <taxon>Methanobacteriota</taxon>
        <taxon>Stenosarchaea group</taxon>
        <taxon>Methanomicrobia</taxon>
        <taxon>Methanomicrobiales</taxon>
        <taxon>Methanomicrobiaceae</taxon>
        <taxon>Methanofollis</taxon>
    </lineage>
</organism>
<comment type="cofactor">
    <cofactor evidence="1">
        <name>FMN</name>
        <dbReference type="ChEBI" id="CHEBI:58210"/>
    </cofactor>
</comment>
<evidence type="ECO:0000256" key="5">
    <source>
        <dbReference type="ARBA" id="ARBA00023002"/>
    </source>
</evidence>
<reference evidence="7 8" key="1">
    <citation type="submission" date="2011-08" db="EMBL/GenBank/DDBJ databases">
        <title>The complete genome of Methanofollis liminatans DSM 4140.</title>
        <authorList>
            <consortium name="US DOE Joint Genome Institute (JGI-PGF)"/>
            <person name="Lucas S."/>
            <person name="Han J."/>
            <person name="Lapidus A."/>
            <person name="Bruce D."/>
            <person name="Goodwin L."/>
            <person name="Pitluck S."/>
            <person name="Peters L."/>
            <person name="Kyrpides N."/>
            <person name="Mavromatis K."/>
            <person name="Ivanova N."/>
            <person name="Mikhailova N."/>
            <person name="Lu M."/>
            <person name="Detter J.C."/>
            <person name="Tapia R."/>
            <person name="Han C."/>
            <person name="Land M."/>
            <person name="Hauser L."/>
            <person name="Markowitz V."/>
            <person name="Cheng J.-F."/>
            <person name="Hugenholtz P."/>
            <person name="Woyke T."/>
            <person name="Wu D."/>
            <person name="Spring S."/>
            <person name="Schuler E."/>
            <person name="Brambilla E."/>
            <person name="Klenk H.-P."/>
            <person name="Eisen J.A."/>
        </authorList>
    </citation>
    <scope>NUCLEOTIDE SEQUENCE [LARGE SCALE GENOMIC DNA]</scope>
    <source>
        <strain evidence="7 8">DSM 4140</strain>
    </source>
</reference>
<dbReference type="InterPro" id="IPR000415">
    <property type="entry name" value="Nitroreductase-like"/>
</dbReference>
<accession>J1ASM7</accession>
<sequence length="292" mass="31758">MTTLLVDRDLCTRCGICSESCPMGIIAPAGETTLPLVPEEISGLCIRCGHCEAYCPSGALVLNVRPGERVLLPEGAGEIAPEDMTFYLKKSRSVRRFTGEPVPRETIAALLDIAGYAPSGGNGHPVQWIVVHDRERVGRVAALTVEWMKSLVGSNHPMSGYVPKLIETYQNGYDAICCSAPHLLFAHIPKDNPVAQVDAIIALTHFDLAAPAFGVGTCWAGFVAMAASVYEPLQREIGIPAGRKSAYAMMFGHPQNRVYGIPRRNMPEVIWIEGRPDRKKMIGMDVQETGRT</sequence>
<keyword evidence="4" id="KW-0288">FMN</keyword>
<evidence type="ECO:0000259" key="6">
    <source>
        <dbReference type="PROSITE" id="PS51379"/>
    </source>
</evidence>